<gene>
    <name evidence="1" type="ORF">GPEL0_01f0823</name>
</gene>
<comment type="caution">
    <text evidence="1">The sequence shown here is derived from an EMBL/GenBank/DDBJ whole genome shotgun (WGS) entry which is preliminary data.</text>
</comment>
<evidence type="ECO:0000313" key="1">
    <source>
        <dbReference type="EMBL" id="GAW65776.1"/>
    </source>
</evidence>
<reference evidence="1 2" key="1">
    <citation type="submission" date="2017-04" db="EMBL/GenBank/DDBJ databases">
        <authorList>
            <consortium name="Geobacter pelophilus Genome Sequencing"/>
            <person name="Aoyagi T."/>
            <person name="Koike H."/>
            <person name="Hori T."/>
        </authorList>
    </citation>
    <scope>NUCLEOTIDE SEQUENCE [LARGE SCALE GENOMIC DNA]</scope>
    <source>
        <strain evidence="1 2">Drf2</strain>
    </source>
</reference>
<dbReference type="EMBL" id="BDQG01000001">
    <property type="protein sequence ID" value="GAW65776.1"/>
    <property type="molecule type" value="Genomic_DNA"/>
</dbReference>
<dbReference type="Proteomes" id="UP000194153">
    <property type="component" value="Unassembled WGS sequence"/>
</dbReference>
<organism evidence="1 2">
    <name type="scientific">Geoanaerobacter pelophilus</name>
    <dbReference type="NCBI Taxonomy" id="60036"/>
    <lineage>
        <taxon>Bacteria</taxon>
        <taxon>Pseudomonadati</taxon>
        <taxon>Thermodesulfobacteriota</taxon>
        <taxon>Desulfuromonadia</taxon>
        <taxon>Geobacterales</taxon>
        <taxon>Geobacteraceae</taxon>
        <taxon>Geoanaerobacter</taxon>
    </lineage>
</organism>
<reference evidence="2" key="2">
    <citation type="submission" date="2017-05" db="EMBL/GenBank/DDBJ databases">
        <title>Draft genome sequence of Geobacter pelophilus, a iron(III)-reducing bacteria.</title>
        <authorList>
            <person name="Aoyagi T."/>
            <person name="Koike H."/>
            <person name="Morita T."/>
            <person name="Sato Y."/>
            <person name="Habe H."/>
            <person name="Hori T."/>
        </authorList>
    </citation>
    <scope>NUCLEOTIDE SEQUENCE [LARGE SCALE GENOMIC DNA]</scope>
    <source>
        <strain evidence="2">Drf2</strain>
    </source>
</reference>
<name>A0ABQ0MI12_9BACT</name>
<proteinExistence type="predicted"/>
<accession>A0ABQ0MI12</accession>
<protein>
    <submittedName>
        <fullName evidence="1">Uncharacterized protein</fullName>
    </submittedName>
</protein>
<keyword evidence="2" id="KW-1185">Reference proteome</keyword>
<evidence type="ECO:0000313" key="2">
    <source>
        <dbReference type="Proteomes" id="UP000194153"/>
    </source>
</evidence>
<sequence length="47" mass="5490">MFAHESALGTRKYGLTLHVLSLLNSFVIVDRSYHTNFERKMSTHFFS</sequence>